<protein>
    <submittedName>
        <fullName evidence="7">Putative membrane protein</fullName>
    </submittedName>
</protein>
<sequence length="236" mass="25427">MNNYDGTGRRIVNADAGLNAFMTRMFAWMGLAVLVSAGSAYAVTEFFPSVMAMFNGGGIWIPLIAMFVFPFLISSQSMKNSGLSLVLLMIYAALMGAVFSFYTLIYTSTTIVSAFIASAAVFLVMAFIGATTKRDLTRVGTQAVAALIALIVINLLNAFIFKSSMISLVFSFIAVIIFTILTATDTNKMKQIYMQNSGQISVSGLAVMGALQLYLDFVNLFLSLVQIFGAFGGSRD</sequence>
<dbReference type="GO" id="GO:0016020">
    <property type="term" value="C:membrane"/>
    <property type="evidence" value="ECO:0007669"/>
    <property type="project" value="UniProtKB-SubCell"/>
</dbReference>
<evidence type="ECO:0000256" key="1">
    <source>
        <dbReference type="ARBA" id="ARBA00004141"/>
    </source>
</evidence>
<keyword evidence="3 6" id="KW-0812">Transmembrane</keyword>
<dbReference type="Pfam" id="PF01027">
    <property type="entry name" value="Bax1-I"/>
    <property type="match status" value="1"/>
</dbReference>
<feature type="transmembrane region" description="Helical" evidence="6">
    <location>
        <begin position="25"/>
        <end position="44"/>
    </location>
</feature>
<feature type="transmembrane region" description="Helical" evidence="6">
    <location>
        <begin position="205"/>
        <end position="231"/>
    </location>
</feature>
<feature type="transmembrane region" description="Helical" evidence="6">
    <location>
        <begin position="50"/>
        <end position="73"/>
    </location>
</feature>
<comment type="similarity">
    <text evidence="2 6">Belongs to the BI1 family.</text>
</comment>
<evidence type="ECO:0000256" key="2">
    <source>
        <dbReference type="ARBA" id="ARBA00010350"/>
    </source>
</evidence>
<dbReference type="STRING" id="1291743.LOSG293_011020"/>
<dbReference type="Proteomes" id="UP000028700">
    <property type="component" value="Unassembled WGS sequence"/>
</dbReference>
<evidence type="ECO:0000256" key="6">
    <source>
        <dbReference type="RuleBase" id="RU004379"/>
    </source>
</evidence>
<accession>A0A081BG35</accession>
<name>A0A081BG35_9LACO</name>
<comment type="subcellular location">
    <subcellularLocation>
        <location evidence="1">Membrane</location>
        <topology evidence="1">Multi-pass membrane protein</topology>
    </subcellularLocation>
</comment>
<reference evidence="7" key="1">
    <citation type="journal article" date="2014" name="Genome Announc.">
        <title>Draft Genome Sequence of Lactobacillus oryzae Strain SG293T.</title>
        <authorList>
            <person name="Tanizawa Y."/>
            <person name="Fujisawa T."/>
            <person name="Mochizuki T."/>
            <person name="Kaminuma E."/>
            <person name="Nakamura Y."/>
            <person name="Tohno M."/>
        </authorList>
    </citation>
    <scope>NUCLEOTIDE SEQUENCE [LARGE SCALE GENOMIC DNA]</scope>
    <source>
        <strain evidence="7">SG293</strain>
    </source>
</reference>
<evidence type="ECO:0000256" key="3">
    <source>
        <dbReference type="ARBA" id="ARBA00022692"/>
    </source>
</evidence>
<dbReference type="OrthoDB" id="9793828at2"/>
<feature type="transmembrane region" description="Helical" evidence="6">
    <location>
        <begin position="111"/>
        <end position="131"/>
    </location>
</feature>
<keyword evidence="8" id="KW-1185">Reference proteome</keyword>
<dbReference type="InterPro" id="IPR006214">
    <property type="entry name" value="Bax_inhibitor_1-related"/>
</dbReference>
<keyword evidence="5 6" id="KW-0472">Membrane</keyword>
<evidence type="ECO:0000256" key="5">
    <source>
        <dbReference type="ARBA" id="ARBA00023136"/>
    </source>
</evidence>
<dbReference type="EMBL" id="BBJM01000001">
    <property type="protein sequence ID" value="GAK47003.1"/>
    <property type="molecule type" value="Genomic_DNA"/>
</dbReference>
<evidence type="ECO:0000313" key="7">
    <source>
        <dbReference type="EMBL" id="GAK47003.1"/>
    </source>
</evidence>
<comment type="caution">
    <text evidence="7">The sequence shown here is derived from an EMBL/GenBank/DDBJ whole genome shotgun (WGS) entry which is preliminary data.</text>
</comment>
<dbReference type="RefSeq" id="WP_034525709.1">
    <property type="nucleotide sequence ID" value="NZ_BBAZ01000002.1"/>
</dbReference>
<dbReference type="PANTHER" id="PTHR23291:SF50">
    <property type="entry name" value="PROTEIN LIFEGUARD 4"/>
    <property type="match status" value="1"/>
</dbReference>
<dbReference type="CDD" id="cd10432">
    <property type="entry name" value="BI-1-like_bacterial"/>
    <property type="match status" value="1"/>
</dbReference>
<dbReference type="eggNOG" id="COG0670">
    <property type="taxonomic scope" value="Bacteria"/>
</dbReference>
<evidence type="ECO:0000256" key="4">
    <source>
        <dbReference type="ARBA" id="ARBA00022989"/>
    </source>
</evidence>
<gene>
    <name evidence="7" type="ORF">LOSG293_011020</name>
</gene>
<evidence type="ECO:0000313" key="8">
    <source>
        <dbReference type="Proteomes" id="UP000028700"/>
    </source>
</evidence>
<organism evidence="7 8">
    <name type="scientific">Secundilactobacillus oryzae JCM 18671</name>
    <dbReference type="NCBI Taxonomy" id="1291743"/>
    <lineage>
        <taxon>Bacteria</taxon>
        <taxon>Bacillati</taxon>
        <taxon>Bacillota</taxon>
        <taxon>Bacilli</taxon>
        <taxon>Lactobacillales</taxon>
        <taxon>Lactobacillaceae</taxon>
        <taxon>Secundilactobacillus</taxon>
    </lineage>
</organism>
<dbReference type="PANTHER" id="PTHR23291">
    <property type="entry name" value="BAX INHIBITOR-RELATED"/>
    <property type="match status" value="1"/>
</dbReference>
<feature type="transmembrane region" description="Helical" evidence="6">
    <location>
        <begin position="85"/>
        <end position="105"/>
    </location>
</feature>
<keyword evidence="4 6" id="KW-1133">Transmembrane helix</keyword>
<feature type="transmembrane region" description="Helical" evidence="6">
    <location>
        <begin position="143"/>
        <end position="160"/>
    </location>
</feature>
<proteinExistence type="inferred from homology"/>
<dbReference type="AlphaFoldDB" id="A0A081BG35"/>
<feature type="transmembrane region" description="Helical" evidence="6">
    <location>
        <begin position="166"/>
        <end position="184"/>
    </location>
</feature>